<protein>
    <submittedName>
        <fullName evidence="2">Uncharacterized protein</fullName>
    </submittedName>
</protein>
<accession>A0A2P6NB13</accession>
<sequence>MTNYDDERGTQSSAVKTNSVGQDIFSFQKVGGSPMMDQYKATTDHGRRTKIHRSTIFTTFVWHLVEIFEKRRSPPTVAKKVKWKRRRSSTHLVPGKVQKKPSNGQMRHVDPSNCKSALHYGGASSTEGSRAQRRAVTLESCSAKGAHFN</sequence>
<dbReference type="AlphaFoldDB" id="A0A2P6NB13"/>
<dbReference type="EMBL" id="MDYQ01000129">
    <property type="protein sequence ID" value="PRP81119.1"/>
    <property type="molecule type" value="Genomic_DNA"/>
</dbReference>
<evidence type="ECO:0000256" key="1">
    <source>
        <dbReference type="SAM" id="MobiDB-lite"/>
    </source>
</evidence>
<evidence type="ECO:0000313" key="2">
    <source>
        <dbReference type="EMBL" id="PRP81119.1"/>
    </source>
</evidence>
<proteinExistence type="predicted"/>
<dbReference type="InParanoid" id="A0A2P6NB13"/>
<keyword evidence="3" id="KW-1185">Reference proteome</keyword>
<feature type="compositionally biased region" description="Basic residues" evidence="1">
    <location>
        <begin position="79"/>
        <end position="89"/>
    </location>
</feature>
<name>A0A2P6NB13_9EUKA</name>
<evidence type="ECO:0000313" key="3">
    <source>
        <dbReference type="Proteomes" id="UP000241769"/>
    </source>
</evidence>
<feature type="region of interest" description="Disordered" evidence="1">
    <location>
        <begin position="79"/>
        <end position="109"/>
    </location>
</feature>
<reference evidence="2 3" key="1">
    <citation type="journal article" date="2018" name="Genome Biol. Evol.">
        <title>Multiple Roots of Fruiting Body Formation in Amoebozoa.</title>
        <authorList>
            <person name="Hillmann F."/>
            <person name="Forbes G."/>
            <person name="Novohradska S."/>
            <person name="Ferling I."/>
            <person name="Riege K."/>
            <person name="Groth M."/>
            <person name="Westermann M."/>
            <person name="Marz M."/>
            <person name="Spaller T."/>
            <person name="Winckler T."/>
            <person name="Schaap P."/>
            <person name="Glockner G."/>
        </authorList>
    </citation>
    <scope>NUCLEOTIDE SEQUENCE [LARGE SCALE GENOMIC DNA]</scope>
    <source>
        <strain evidence="2 3">Jena</strain>
    </source>
</reference>
<gene>
    <name evidence="2" type="ORF">PROFUN_01953</name>
</gene>
<dbReference type="Proteomes" id="UP000241769">
    <property type="component" value="Unassembled WGS sequence"/>
</dbReference>
<comment type="caution">
    <text evidence="2">The sequence shown here is derived from an EMBL/GenBank/DDBJ whole genome shotgun (WGS) entry which is preliminary data.</text>
</comment>
<organism evidence="2 3">
    <name type="scientific">Planoprotostelium fungivorum</name>
    <dbReference type="NCBI Taxonomy" id="1890364"/>
    <lineage>
        <taxon>Eukaryota</taxon>
        <taxon>Amoebozoa</taxon>
        <taxon>Evosea</taxon>
        <taxon>Variosea</taxon>
        <taxon>Cavosteliida</taxon>
        <taxon>Cavosteliaceae</taxon>
        <taxon>Planoprotostelium</taxon>
    </lineage>
</organism>